<feature type="binding site" evidence="8">
    <location>
        <position position="278"/>
    </location>
    <ligand>
        <name>(6S)-NADPHX</name>
        <dbReference type="ChEBI" id="CHEBI:64076"/>
    </ligand>
</feature>
<dbReference type="HAMAP" id="MF_01965">
    <property type="entry name" value="NADHX_dehydratase"/>
    <property type="match status" value="1"/>
</dbReference>
<evidence type="ECO:0000313" key="10">
    <source>
        <dbReference type="Proteomes" id="UP000192223"/>
    </source>
</evidence>
<feature type="binding site" evidence="8">
    <location>
        <begin position="249"/>
        <end position="253"/>
    </location>
    <ligand>
        <name>ATP</name>
        <dbReference type="ChEBI" id="CHEBI:30616"/>
    </ligand>
</feature>
<dbReference type="InterPro" id="IPR029056">
    <property type="entry name" value="Ribokinase-like"/>
</dbReference>
<accession>A0A1W4WUV7</accession>
<comment type="catalytic activity">
    <reaction evidence="7 8">
        <text>(6S)-NADPHX + ATP = ADP + phosphate + NADPH + H(+)</text>
        <dbReference type="Rhea" id="RHEA:32231"/>
        <dbReference type="ChEBI" id="CHEBI:15378"/>
        <dbReference type="ChEBI" id="CHEBI:30616"/>
        <dbReference type="ChEBI" id="CHEBI:43474"/>
        <dbReference type="ChEBI" id="CHEBI:57783"/>
        <dbReference type="ChEBI" id="CHEBI:64076"/>
        <dbReference type="ChEBI" id="CHEBI:456216"/>
        <dbReference type="EC" id="4.2.1.93"/>
    </reaction>
</comment>
<dbReference type="CDD" id="cd01171">
    <property type="entry name" value="YXKO-related"/>
    <property type="match status" value="1"/>
</dbReference>
<organism evidence="10 11">
    <name type="scientific">Agrilus planipennis</name>
    <name type="common">Emerald ash borer</name>
    <name type="synonym">Agrilus marcopoli</name>
    <dbReference type="NCBI Taxonomy" id="224129"/>
    <lineage>
        <taxon>Eukaryota</taxon>
        <taxon>Metazoa</taxon>
        <taxon>Ecdysozoa</taxon>
        <taxon>Arthropoda</taxon>
        <taxon>Hexapoda</taxon>
        <taxon>Insecta</taxon>
        <taxon>Pterygota</taxon>
        <taxon>Neoptera</taxon>
        <taxon>Endopterygota</taxon>
        <taxon>Coleoptera</taxon>
        <taxon>Polyphaga</taxon>
        <taxon>Elateriformia</taxon>
        <taxon>Buprestoidea</taxon>
        <taxon>Buprestidae</taxon>
        <taxon>Agrilinae</taxon>
        <taxon>Agrilus</taxon>
    </lineage>
</organism>
<dbReference type="PROSITE" id="PS51383">
    <property type="entry name" value="YJEF_C_3"/>
    <property type="match status" value="1"/>
</dbReference>
<keyword evidence="2 8" id="KW-0547">Nucleotide-binding</keyword>
<feature type="binding site" evidence="8">
    <location>
        <begin position="215"/>
        <end position="221"/>
    </location>
    <ligand>
        <name>(6S)-NADPHX</name>
        <dbReference type="ChEBI" id="CHEBI:64076"/>
    </ligand>
</feature>
<evidence type="ECO:0000313" key="11">
    <source>
        <dbReference type="RefSeq" id="XP_018324282.1"/>
    </source>
</evidence>
<dbReference type="Gene3D" id="3.40.1190.20">
    <property type="match status" value="1"/>
</dbReference>
<keyword evidence="3 8" id="KW-0067">ATP-binding</keyword>
<dbReference type="Proteomes" id="UP000192223">
    <property type="component" value="Unplaced"/>
</dbReference>
<dbReference type="GO" id="GO:0110051">
    <property type="term" value="P:metabolite repair"/>
    <property type="evidence" value="ECO:0007669"/>
    <property type="project" value="TreeGrafter"/>
</dbReference>
<evidence type="ECO:0000256" key="3">
    <source>
        <dbReference type="ARBA" id="ARBA00022840"/>
    </source>
</evidence>
<dbReference type="Pfam" id="PF01256">
    <property type="entry name" value="Carb_kinase"/>
    <property type="match status" value="1"/>
</dbReference>
<evidence type="ECO:0000256" key="6">
    <source>
        <dbReference type="ARBA" id="ARBA00023239"/>
    </source>
</evidence>
<dbReference type="InterPro" id="IPR000631">
    <property type="entry name" value="CARKD"/>
</dbReference>
<reference evidence="11" key="1">
    <citation type="submission" date="2025-08" db="UniProtKB">
        <authorList>
            <consortium name="RefSeq"/>
        </authorList>
    </citation>
    <scope>IDENTIFICATION</scope>
    <source>
        <tissue evidence="11">Entire body</tissue>
    </source>
</reference>
<evidence type="ECO:0000256" key="2">
    <source>
        <dbReference type="ARBA" id="ARBA00022741"/>
    </source>
</evidence>
<dbReference type="GeneID" id="108736379"/>
<keyword evidence="1 8" id="KW-0597">Phosphoprotein</keyword>
<feature type="domain" description="YjeF C-terminal" evidence="9">
    <location>
        <begin position="60"/>
        <end position="348"/>
    </location>
</feature>
<comment type="catalytic activity">
    <reaction evidence="8">
        <text>(6S)-NADHX + ATP = ADP + phosphate + NADH + H(+)</text>
        <dbReference type="Rhea" id="RHEA:19017"/>
        <dbReference type="ChEBI" id="CHEBI:15378"/>
        <dbReference type="ChEBI" id="CHEBI:30616"/>
        <dbReference type="ChEBI" id="CHEBI:43474"/>
        <dbReference type="ChEBI" id="CHEBI:57945"/>
        <dbReference type="ChEBI" id="CHEBI:64074"/>
        <dbReference type="ChEBI" id="CHEBI:456216"/>
        <dbReference type="EC" id="4.2.1.93"/>
    </reaction>
</comment>
<sequence>MVLLFINKKILTVKSFSTVNCSNRSGSLNRQIVDRVVFSKNCHKNHFISNMAIVTNDPQIAALSERLAPSLTESKYKGQAGKIGIFGGSLEYTGAPYFAAITALKVGADLAHVFCMKEAATVIKSYSPELIVHPLLDDPNAISKIEPWLERFNAVLIGPGLGREESTFNVIKQIINICRRSQKPLVIDADGLFLISRQPELIQNYPPPGVILTPNLMEFARLNGVDNPKAITDPNKFFEWGKTITLLVKGPQDQIMDSEKKITVSGGGSGRRCGGQGDLLAGSLTTFFTWTLQQQRNPGVPHDDRIMTACYAACKLVRECNARAFQKKGRSMVASDMIDEIHGVFEDNFELKATGNK</sequence>
<dbReference type="InParanoid" id="A0A1W4WUV7"/>
<proteinExistence type="inferred from homology"/>
<name>A0A1W4WUV7_AGRPL</name>
<keyword evidence="4" id="KW-0521">NADP</keyword>
<feature type="binding site" evidence="8">
    <location>
        <position position="160"/>
    </location>
    <ligand>
        <name>(6S)-NADPHX</name>
        <dbReference type="ChEBI" id="CHEBI:64076"/>
    </ligand>
</feature>
<feature type="binding site" evidence="8">
    <location>
        <begin position="268"/>
        <end position="277"/>
    </location>
    <ligand>
        <name>ATP</name>
        <dbReference type="ChEBI" id="CHEBI:30616"/>
    </ligand>
</feature>
<evidence type="ECO:0000256" key="4">
    <source>
        <dbReference type="ARBA" id="ARBA00022857"/>
    </source>
</evidence>
<keyword evidence="10" id="KW-1185">Reference proteome</keyword>
<dbReference type="PANTHER" id="PTHR12592">
    <property type="entry name" value="ATP-DEPENDENT (S)-NAD(P)H-HYDRATE DEHYDRATASE FAMILY MEMBER"/>
    <property type="match status" value="1"/>
</dbReference>
<dbReference type="NCBIfam" id="TIGR00196">
    <property type="entry name" value="yjeF_cterm"/>
    <property type="match status" value="1"/>
</dbReference>
<evidence type="ECO:0000256" key="7">
    <source>
        <dbReference type="ARBA" id="ARBA00047472"/>
    </source>
</evidence>
<dbReference type="AlphaFoldDB" id="A0A1W4WUV7"/>
<comment type="function">
    <text evidence="8">Catalyzes the dehydration of the S-form of NAD(P)HX at the expense of ATP, which is converted to ADP. Together with NAD(P)HX epimerase, which catalyzes the epimerization of the S- and R-forms, the enzyme allows the repair of both epimers of NAD(P)HX, a damaged form of NAD(P)H that is a result of enzymatic or heat-dependent hydration.</text>
</comment>
<comment type="cofactor">
    <cofactor evidence="8">
        <name>Mg(2+)</name>
        <dbReference type="ChEBI" id="CHEBI:18420"/>
    </cofactor>
</comment>
<dbReference type="FunCoup" id="A0A1W4WUV7">
    <property type="interactions" value="269"/>
</dbReference>
<dbReference type="KEGG" id="apln:108736379"/>
<keyword evidence="5 8" id="KW-0520">NAD</keyword>
<evidence type="ECO:0000256" key="8">
    <source>
        <dbReference type="HAMAP-Rule" id="MF_03157"/>
    </source>
</evidence>
<evidence type="ECO:0000256" key="1">
    <source>
        <dbReference type="ARBA" id="ARBA00022553"/>
    </source>
</evidence>
<dbReference type="GO" id="GO:0046496">
    <property type="term" value="P:nicotinamide nucleotide metabolic process"/>
    <property type="evidence" value="ECO:0007669"/>
    <property type="project" value="UniProtKB-UniRule"/>
</dbReference>
<keyword evidence="6 8" id="KW-0456">Lyase</keyword>
<gene>
    <name evidence="11" type="primary">LOC108736379</name>
</gene>
<dbReference type="GO" id="GO:0047453">
    <property type="term" value="F:ATP-dependent NAD(P)H-hydrate dehydratase activity"/>
    <property type="evidence" value="ECO:0007669"/>
    <property type="project" value="UniProtKB-UniRule"/>
</dbReference>
<dbReference type="STRING" id="224129.A0A1W4WUV7"/>
<evidence type="ECO:0000259" key="9">
    <source>
        <dbReference type="PROSITE" id="PS51383"/>
    </source>
</evidence>
<dbReference type="SUPFAM" id="SSF53613">
    <property type="entry name" value="Ribokinase-like"/>
    <property type="match status" value="1"/>
</dbReference>
<dbReference type="PANTHER" id="PTHR12592:SF0">
    <property type="entry name" value="ATP-DEPENDENT (S)-NAD(P)H-HYDRATE DEHYDRATASE"/>
    <property type="match status" value="1"/>
</dbReference>
<dbReference type="OrthoDB" id="8110916at2759"/>
<dbReference type="GO" id="GO:0005524">
    <property type="term" value="F:ATP binding"/>
    <property type="evidence" value="ECO:0007669"/>
    <property type="project" value="UniProtKB-KW"/>
</dbReference>
<dbReference type="RefSeq" id="XP_018324282.1">
    <property type="nucleotide sequence ID" value="XM_018468780.1"/>
</dbReference>
<dbReference type="PROSITE" id="PS01049">
    <property type="entry name" value="YJEF_C_1"/>
    <property type="match status" value="1"/>
</dbReference>
<dbReference type="InterPro" id="IPR017953">
    <property type="entry name" value="Carbohydrate_kinase_pred_CS"/>
</dbReference>
<dbReference type="FunFam" id="3.40.1190.20:FF:000023">
    <property type="entry name" value="ATP-dependent (S)-NAD(P)H-hydrate dehydratase"/>
    <property type="match status" value="1"/>
</dbReference>
<comment type="similarity">
    <text evidence="8">Belongs to the NnrD/CARKD family.</text>
</comment>
<dbReference type="EC" id="4.2.1.93" evidence="8"/>
<protein>
    <recommendedName>
        <fullName evidence="8">ATP-dependent (S)-NAD(P)H-hydrate dehydratase</fullName>
        <ecNumber evidence="8">4.2.1.93</ecNumber>
    </recommendedName>
    <alternativeName>
        <fullName evidence="8">ATP-dependent NAD(P)HX dehydratase</fullName>
    </alternativeName>
</protein>
<evidence type="ECO:0000256" key="5">
    <source>
        <dbReference type="ARBA" id="ARBA00023027"/>
    </source>
</evidence>